<dbReference type="PANTHER" id="PTHR22550:SF5">
    <property type="entry name" value="LEUCINE ZIPPER PROTEIN 4"/>
    <property type="match status" value="1"/>
</dbReference>
<dbReference type="PANTHER" id="PTHR22550">
    <property type="entry name" value="SPORE GERMINATION PROTEIN"/>
    <property type="match status" value="1"/>
</dbReference>
<dbReference type="Proteomes" id="UP000838749">
    <property type="component" value="Unassembled WGS sequence"/>
</dbReference>
<organism evidence="4 5">
    <name type="scientific">Paenibacillus pseudetheri</name>
    <dbReference type="NCBI Taxonomy" id="2897682"/>
    <lineage>
        <taxon>Bacteria</taxon>
        <taxon>Bacillati</taxon>
        <taxon>Bacillota</taxon>
        <taxon>Bacilli</taxon>
        <taxon>Bacillales</taxon>
        <taxon>Paenibacillaceae</taxon>
        <taxon>Paenibacillus</taxon>
    </lineage>
</organism>
<sequence>MSGIIKTIKDQLEGCSDAVYQSISVHGHTCLLIYIPSIIDSKTLHESIALPLKTEAEAKLEWPNFLERLDQGVVFPIQYLKAFDLQKIVDMIVAGKVVLCIEDLPYVYYFEITQYQKRSVTESQNELVVIGPQEAFIEDIETNLSLLRHKIKHPDLKTIHYSIGKYTKTDVYVVYIEGLYKKEVLAEIKQKLNEIDIDGILGISYISEFLRDGNLTPFPLFQYTERPDSVAASLMEGRIGIIQDGTPTAMLAPTSFFTMLQSSEDYYQSFYAASWIRIVRFLFSIISMMLPSLYVAITTFHPQIIPPNC</sequence>
<dbReference type="Pfam" id="PF03323">
    <property type="entry name" value="GerA"/>
    <property type="match status" value="1"/>
</dbReference>
<evidence type="ECO:0000256" key="2">
    <source>
        <dbReference type="ARBA" id="ARBA00023136"/>
    </source>
</evidence>
<protein>
    <submittedName>
        <fullName evidence="4">Spore germination protein A1</fullName>
    </submittedName>
</protein>
<reference evidence="4" key="1">
    <citation type="submission" date="2021-12" db="EMBL/GenBank/DDBJ databases">
        <authorList>
            <person name="Criscuolo A."/>
        </authorList>
    </citation>
    <scope>NUCLEOTIDE SEQUENCE</scope>
    <source>
        <strain evidence="4">CIP111894</strain>
    </source>
</reference>
<name>A0ABN8FPC6_9BACL</name>
<dbReference type="InterPro" id="IPR050768">
    <property type="entry name" value="UPF0353/GerABKA_families"/>
</dbReference>
<dbReference type="InterPro" id="IPR004995">
    <property type="entry name" value="Spore_Ger"/>
</dbReference>
<feature type="transmembrane region" description="Helical" evidence="3">
    <location>
        <begin position="278"/>
        <end position="297"/>
    </location>
</feature>
<gene>
    <name evidence="4" type="primary">gerAA_2</name>
    <name evidence="4" type="ORF">PAECIP111894_03701</name>
</gene>
<evidence type="ECO:0000313" key="4">
    <source>
        <dbReference type="EMBL" id="CAH1057543.1"/>
    </source>
</evidence>
<proteinExistence type="inferred from homology"/>
<dbReference type="EMBL" id="CAKMAB010000021">
    <property type="protein sequence ID" value="CAH1057543.1"/>
    <property type="molecule type" value="Genomic_DNA"/>
</dbReference>
<evidence type="ECO:0000256" key="3">
    <source>
        <dbReference type="SAM" id="Phobius"/>
    </source>
</evidence>
<keyword evidence="2 3" id="KW-0472">Membrane</keyword>
<keyword evidence="5" id="KW-1185">Reference proteome</keyword>
<keyword evidence="3" id="KW-1133">Transmembrane helix</keyword>
<keyword evidence="3" id="KW-0812">Transmembrane</keyword>
<accession>A0ABN8FPC6</accession>
<comment type="caution">
    <text evidence="4">The sequence shown here is derived from an EMBL/GenBank/DDBJ whole genome shotgun (WGS) entry which is preliminary data.</text>
</comment>
<evidence type="ECO:0000313" key="5">
    <source>
        <dbReference type="Proteomes" id="UP000838749"/>
    </source>
</evidence>
<comment type="similarity">
    <text evidence="1">Belongs to the GerABKA family.</text>
</comment>
<evidence type="ECO:0000256" key="1">
    <source>
        <dbReference type="ARBA" id="ARBA00005278"/>
    </source>
</evidence>